<evidence type="ECO:0000313" key="1">
    <source>
        <dbReference type="EMBL" id="MBD1362978.1"/>
    </source>
</evidence>
<organism evidence="1 2">
    <name type="scientific">Mucilaginibacter pankratovii</name>
    <dbReference type="NCBI Taxonomy" id="2772110"/>
    <lineage>
        <taxon>Bacteria</taxon>
        <taxon>Pseudomonadati</taxon>
        <taxon>Bacteroidota</taxon>
        <taxon>Sphingobacteriia</taxon>
        <taxon>Sphingobacteriales</taxon>
        <taxon>Sphingobacteriaceae</taxon>
        <taxon>Mucilaginibacter</taxon>
    </lineage>
</organism>
<dbReference type="Proteomes" id="UP000606600">
    <property type="component" value="Unassembled WGS sequence"/>
</dbReference>
<comment type="caution">
    <text evidence="1">The sequence shown here is derived from an EMBL/GenBank/DDBJ whole genome shotgun (WGS) entry which is preliminary data.</text>
</comment>
<accession>A0ABR7WKY2</accession>
<gene>
    <name evidence="1" type="ORF">IDJ77_04070</name>
</gene>
<keyword evidence="2" id="KW-1185">Reference proteome</keyword>
<proteinExistence type="predicted"/>
<dbReference type="RefSeq" id="WP_191187652.1">
    <property type="nucleotide sequence ID" value="NZ_JACWMY010000002.1"/>
</dbReference>
<dbReference type="EMBL" id="JACWMY010000002">
    <property type="protein sequence ID" value="MBD1362978.1"/>
    <property type="molecule type" value="Genomic_DNA"/>
</dbReference>
<reference evidence="1 2" key="1">
    <citation type="submission" date="2020-09" db="EMBL/GenBank/DDBJ databases">
        <title>Novel species of Mucilaginibacter isolated from a glacier on the Tibetan Plateau.</title>
        <authorList>
            <person name="Liu Q."/>
            <person name="Xin Y.-H."/>
        </authorList>
    </citation>
    <scope>NUCLEOTIDE SEQUENCE [LARGE SCALE GENOMIC DNA]</scope>
    <source>
        <strain evidence="1 2">ZT4R22</strain>
    </source>
</reference>
<protein>
    <submittedName>
        <fullName evidence="1">Uncharacterized protein</fullName>
    </submittedName>
</protein>
<sequence>MQDFEAFLKDLKEMVIVKKDPDLGQPYDLAIVPSIGKLKTEIQNQHLEQQKITIKRQQAVADGLPQELIENLDEFSGDCVDNQILLEQQMAVIAEMRLVYLYKSFEIELKKLLKSAYNAPARSLSSADDQIAFLKTKGINARRIAGFAEINELRTIVNNIKHGTELNSKAKRIPEFANSVQVIFDQGTTFYKRVAPMVNKHIEVLSEQVFKTLYPGS</sequence>
<evidence type="ECO:0000313" key="2">
    <source>
        <dbReference type="Proteomes" id="UP000606600"/>
    </source>
</evidence>
<name>A0ABR7WKY2_9SPHI</name>